<dbReference type="RefSeq" id="WP_115659964.1">
    <property type="nucleotide sequence ID" value="NZ_UGHD01000002.1"/>
</dbReference>
<evidence type="ECO:0000313" key="1">
    <source>
        <dbReference type="EMBL" id="STO58054.1"/>
    </source>
</evidence>
<organism evidence="1 2">
    <name type="scientific">Grimontia hollisae</name>
    <name type="common">Vibrio hollisae</name>
    <dbReference type="NCBI Taxonomy" id="673"/>
    <lineage>
        <taxon>Bacteria</taxon>
        <taxon>Pseudomonadati</taxon>
        <taxon>Pseudomonadota</taxon>
        <taxon>Gammaproteobacteria</taxon>
        <taxon>Vibrionales</taxon>
        <taxon>Vibrionaceae</taxon>
        <taxon>Grimontia</taxon>
    </lineage>
</organism>
<dbReference type="Proteomes" id="UP000254512">
    <property type="component" value="Unassembled WGS sequence"/>
</dbReference>
<gene>
    <name evidence="1" type="ORF">NCTC11645_02469</name>
</gene>
<reference evidence="1 2" key="1">
    <citation type="submission" date="2018-06" db="EMBL/GenBank/DDBJ databases">
        <authorList>
            <consortium name="Pathogen Informatics"/>
            <person name="Doyle S."/>
        </authorList>
    </citation>
    <scope>NUCLEOTIDE SEQUENCE [LARGE SCALE GENOMIC DNA]</scope>
    <source>
        <strain evidence="1 2">NCTC11645</strain>
    </source>
</reference>
<proteinExistence type="predicted"/>
<dbReference type="EMBL" id="UGHD01000002">
    <property type="protein sequence ID" value="STO58054.1"/>
    <property type="molecule type" value="Genomic_DNA"/>
</dbReference>
<dbReference type="Gene3D" id="1.20.1260.90">
    <property type="match status" value="2"/>
</dbReference>
<name>A0A377HPP0_GRIHO</name>
<sequence length="174" mass="19474">MFSVNHSCFHASRIITPLNSETSTSAHLPVLSVRQLSSEEKNQKCIEILQGKAELFELITHGETLLAVKSTEPAKPTKSPDEVMREKSAAILQLREQLFEVLNENTDEVYGQTRQGVTDEQVSAYVKMVQELYELNGNKPYGHHSGPIFGDMRALQEGREVPDLIYNRGSIQCG</sequence>
<evidence type="ECO:0000313" key="2">
    <source>
        <dbReference type="Proteomes" id="UP000254512"/>
    </source>
</evidence>
<protein>
    <submittedName>
        <fullName evidence="1">Uncharacterized protein</fullName>
    </submittedName>
</protein>
<accession>A0A377HPP0</accession>
<dbReference type="InterPro" id="IPR038334">
    <property type="entry name" value="NleF_sf"/>
</dbReference>
<dbReference type="AlphaFoldDB" id="A0A377HPP0"/>